<dbReference type="AlphaFoldDB" id="A0A1J8QRQ1"/>
<feature type="compositionally biased region" description="Polar residues" evidence="1">
    <location>
        <begin position="309"/>
        <end position="321"/>
    </location>
</feature>
<feature type="compositionally biased region" description="Polar residues" evidence="1">
    <location>
        <begin position="672"/>
        <end position="687"/>
    </location>
</feature>
<feature type="compositionally biased region" description="Pro residues" evidence="1">
    <location>
        <begin position="144"/>
        <end position="156"/>
    </location>
</feature>
<feature type="region of interest" description="Disordered" evidence="1">
    <location>
        <begin position="545"/>
        <end position="601"/>
    </location>
</feature>
<evidence type="ECO:0000313" key="3">
    <source>
        <dbReference type="Proteomes" id="UP000183567"/>
    </source>
</evidence>
<name>A0A1J8QRQ1_9AGAM</name>
<evidence type="ECO:0000256" key="1">
    <source>
        <dbReference type="SAM" id="MobiDB-lite"/>
    </source>
</evidence>
<feature type="region of interest" description="Disordered" evidence="1">
    <location>
        <begin position="17"/>
        <end position="214"/>
    </location>
</feature>
<accession>A0A1J8QRQ1</accession>
<feature type="compositionally biased region" description="Low complexity" evidence="1">
    <location>
        <begin position="375"/>
        <end position="384"/>
    </location>
</feature>
<gene>
    <name evidence="2" type="ORF">AZE42_03444</name>
</gene>
<proteinExistence type="predicted"/>
<organism evidence="2 3">
    <name type="scientific">Rhizopogon vesiculosus</name>
    <dbReference type="NCBI Taxonomy" id="180088"/>
    <lineage>
        <taxon>Eukaryota</taxon>
        <taxon>Fungi</taxon>
        <taxon>Dikarya</taxon>
        <taxon>Basidiomycota</taxon>
        <taxon>Agaricomycotina</taxon>
        <taxon>Agaricomycetes</taxon>
        <taxon>Agaricomycetidae</taxon>
        <taxon>Boletales</taxon>
        <taxon>Suillineae</taxon>
        <taxon>Rhizopogonaceae</taxon>
        <taxon>Rhizopogon</taxon>
    </lineage>
</organism>
<feature type="region of interest" description="Disordered" evidence="1">
    <location>
        <begin position="304"/>
        <end position="384"/>
    </location>
</feature>
<sequence>MLSLSGSFQRFVSSHPARIPRNPVSSTGLPASSAGSSLIMMDIDSPPSQDPAQSLRAAALLSRKRRKVAVEQVPPLPQRPQVEQTMQLDYGQEELPSSRPFANYFPTQNKVPSTSEEPPPDSTPDIEDGQIREEGEISDTEESAPPPPQRPTSPPPKFRRLETSSKDNITSRPVPTSPVIDSNPPPRSSNRLDSPFVPSKTASESSFQHPSPSFSHPFILETSTYRLDADHVRPGLAMSQDQYNTAKDMVLDLLGWAVPPEYLVDCGLSRQVVFYVFTELNLRMPTNLDTTDLIPYPTPEMMSPVPASPSHSIRSVSTSSAMPPPITIPSHKDFSSPIATSGHASDRTGSKLAARLGLRIPSAPEPTDVKMEPTSPSAADSPSSQFLHMIEQQKRRELLARKVVSDSRKAKQSDSPGGPSSTRDRDVEQTHVAATEIVEDFLKSIPAVDNDVTDSPIALRAARYASPETMEVDEAFTALVAPQSASSEDPSGRTLFTSTDSRPSETRSTISPTTDAPPSSGYSMALSSDTYSGTSLSATSAPGDYMAASSSAAPNFASTSPAYDTNGLQRRGTKRPVAADFVDFDHGPGTSRAPSGNGYSSNGYIQPVPLLRRKAGSFAGVSGVRRCVIELSDSEDDGDGEYTGGPALYDGLSSYSPVVSARLPRFGGNGTSNSFANGEARSTTPNGNAPLGMSPAALAEKEEEIKKMRQMIAQREELRQKKLAAMSGKATTTTQPAVAGPSTTEGVVVSVNTLMVTSDHSRLPIKQEDNAIFLHNGHVGEAESSEQVDAIMEDTQDNGELASADISVVNPIEEPVSGESSNDLVTSDQTIGSSRFFTSPTPG</sequence>
<feature type="compositionally biased region" description="Polar residues" evidence="1">
    <location>
        <begin position="483"/>
        <end position="526"/>
    </location>
</feature>
<feature type="region of interest" description="Disordered" evidence="1">
    <location>
        <begin position="672"/>
        <end position="691"/>
    </location>
</feature>
<feature type="region of interest" description="Disordered" evidence="1">
    <location>
        <begin position="796"/>
        <end position="843"/>
    </location>
</feature>
<feature type="compositionally biased region" description="Low complexity" evidence="1">
    <location>
        <begin position="547"/>
        <end position="562"/>
    </location>
</feature>
<comment type="caution">
    <text evidence="2">The sequence shown here is derived from an EMBL/GenBank/DDBJ whole genome shotgun (WGS) entry which is preliminary data.</text>
</comment>
<feature type="region of interest" description="Disordered" evidence="1">
    <location>
        <begin position="402"/>
        <end position="428"/>
    </location>
</feature>
<evidence type="ECO:0000313" key="2">
    <source>
        <dbReference type="EMBL" id="OJA12098.1"/>
    </source>
</evidence>
<dbReference type="OrthoDB" id="3270652at2759"/>
<keyword evidence="3" id="KW-1185">Reference proteome</keyword>
<reference evidence="2 3" key="1">
    <citation type="submission" date="2016-03" db="EMBL/GenBank/DDBJ databases">
        <title>Comparative genomics of the ectomycorrhizal sister species Rhizopogon vinicolor and Rhizopogon vesiculosus (Basidiomycota: Boletales) reveals a divergence of the mating type B locus.</title>
        <authorList>
            <person name="Mujic A.B."/>
            <person name="Kuo A."/>
            <person name="Tritt A."/>
            <person name="Lipzen A."/>
            <person name="Chen C."/>
            <person name="Johnson J."/>
            <person name="Sharma A."/>
            <person name="Barry K."/>
            <person name="Grigoriev I.V."/>
            <person name="Spatafora J.W."/>
        </authorList>
    </citation>
    <scope>NUCLEOTIDE SEQUENCE [LARGE SCALE GENOMIC DNA]</scope>
    <source>
        <strain evidence="2 3">AM-OR11-056</strain>
    </source>
</reference>
<feature type="compositionally biased region" description="Low complexity" evidence="1">
    <location>
        <begin position="203"/>
        <end position="214"/>
    </location>
</feature>
<feature type="compositionally biased region" description="Polar residues" evidence="1">
    <location>
        <begin position="818"/>
        <end position="843"/>
    </location>
</feature>
<feature type="compositionally biased region" description="Polar residues" evidence="1">
    <location>
        <begin position="592"/>
        <end position="601"/>
    </location>
</feature>
<protein>
    <submittedName>
        <fullName evidence="2">Uncharacterized protein</fullName>
    </submittedName>
</protein>
<feature type="compositionally biased region" description="Polar residues" evidence="1">
    <location>
        <begin position="23"/>
        <end position="36"/>
    </location>
</feature>
<dbReference type="Proteomes" id="UP000183567">
    <property type="component" value="Unassembled WGS sequence"/>
</dbReference>
<feature type="region of interest" description="Disordered" evidence="1">
    <location>
        <begin position="482"/>
        <end position="526"/>
    </location>
</feature>
<feature type="compositionally biased region" description="Basic and acidic residues" evidence="1">
    <location>
        <begin position="402"/>
        <end position="412"/>
    </location>
</feature>
<dbReference type="EMBL" id="LVVM01004818">
    <property type="protein sequence ID" value="OJA12098.1"/>
    <property type="molecule type" value="Genomic_DNA"/>
</dbReference>